<feature type="signal peptide" evidence="3">
    <location>
        <begin position="1"/>
        <end position="18"/>
    </location>
</feature>
<evidence type="ECO:0000313" key="5">
    <source>
        <dbReference type="EMBL" id="QDU83944.1"/>
    </source>
</evidence>
<dbReference type="GO" id="GO:0004065">
    <property type="term" value="F:arylsulfatase activity"/>
    <property type="evidence" value="ECO:0007669"/>
    <property type="project" value="UniProtKB-EC"/>
</dbReference>
<dbReference type="RefSeq" id="WP_145184573.1">
    <property type="nucleotide sequence ID" value="NZ_CP036290.1"/>
</dbReference>
<evidence type="ECO:0000256" key="1">
    <source>
        <dbReference type="ARBA" id="ARBA00008779"/>
    </source>
</evidence>
<keyword evidence="3" id="KW-0732">Signal</keyword>
<keyword evidence="6" id="KW-1185">Reference proteome</keyword>
<dbReference type="InterPro" id="IPR024607">
    <property type="entry name" value="Sulfatase_CS"/>
</dbReference>
<dbReference type="AlphaFoldDB" id="A0A518CXJ9"/>
<evidence type="ECO:0000256" key="3">
    <source>
        <dbReference type="SAM" id="SignalP"/>
    </source>
</evidence>
<dbReference type="EMBL" id="CP036290">
    <property type="protein sequence ID" value="QDU83944.1"/>
    <property type="molecule type" value="Genomic_DNA"/>
</dbReference>
<dbReference type="Gene3D" id="3.30.1120.10">
    <property type="match status" value="1"/>
</dbReference>
<dbReference type="PANTHER" id="PTHR43751">
    <property type="entry name" value="SULFATASE"/>
    <property type="match status" value="1"/>
</dbReference>
<dbReference type="InterPro" id="IPR052701">
    <property type="entry name" value="GAG_Ulvan_Degrading_Sulfatases"/>
</dbReference>
<proteinExistence type="inferred from homology"/>
<evidence type="ECO:0000259" key="4">
    <source>
        <dbReference type="Pfam" id="PF00884"/>
    </source>
</evidence>
<reference evidence="5 6" key="1">
    <citation type="submission" date="2019-02" db="EMBL/GenBank/DDBJ databases">
        <title>Deep-cultivation of Planctomycetes and their phenomic and genomic characterization uncovers novel biology.</title>
        <authorList>
            <person name="Wiegand S."/>
            <person name="Jogler M."/>
            <person name="Boedeker C."/>
            <person name="Pinto D."/>
            <person name="Vollmers J."/>
            <person name="Rivas-Marin E."/>
            <person name="Kohn T."/>
            <person name="Peeters S.H."/>
            <person name="Heuer A."/>
            <person name="Rast P."/>
            <person name="Oberbeckmann S."/>
            <person name="Bunk B."/>
            <person name="Jeske O."/>
            <person name="Meyerdierks A."/>
            <person name="Storesund J.E."/>
            <person name="Kallscheuer N."/>
            <person name="Luecker S."/>
            <person name="Lage O.M."/>
            <person name="Pohl T."/>
            <person name="Merkel B.J."/>
            <person name="Hornburger P."/>
            <person name="Mueller R.-W."/>
            <person name="Bruemmer F."/>
            <person name="Labrenz M."/>
            <person name="Spormann A.M."/>
            <person name="Op den Camp H."/>
            <person name="Overmann J."/>
            <person name="Amann R."/>
            <person name="Jetten M.S.M."/>
            <person name="Mascher T."/>
            <person name="Medema M.H."/>
            <person name="Devos D.P."/>
            <person name="Kaster A.-K."/>
            <person name="Ovreas L."/>
            <person name="Rohde M."/>
            <person name="Galperin M.Y."/>
            <person name="Jogler C."/>
        </authorList>
    </citation>
    <scope>NUCLEOTIDE SEQUENCE [LARGE SCALE GENOMIC DNA]</scope>
    <source>
        <strain evidence="5 6">Pla163</strain>
    </source>
</reference>
<dbReference type="PROSITE" id="PS00149">
    <property type="entry name" value="SULFATASE_2"/>
    <property type="match status" value="1"/>
</dbReference>
<gene>
    <name evidence="5" type="primary">atsA_3</name>
    <name evidence="5" type="ORF">Pla163_10450</name>
</gene>
<dbReference type="Pfam" id="PF00884">
    <property type="entry name" value="Sulfatase"/>
    <property type="match status" value="1"/>
</dbReference>
<accession>A0A518CXJ9</accession>
<feature type="chain" id="PRO_5021982253" evidence="3">
    <location>
        <begin position="19"/>
        <end position="526"/>
    </location>
</feature>
<name>A0A518CXJ9_9BACT</name>
<keyword evidence="2 5" id="KW-0378">Hydrolase</keyword>
<dbReference type="InterPro" id="IPR000917">
    <property type="entry name" value="Sulfatase_N"/>
</dbReference>
<feature type="domain" description="Sulfatase N-terminal" evidence="4">
    <location>
        <begin position="41"/>
        <end position="423"/>
    </location>
</feature>
<evidence type="ECO:0000256" key="2">
    <source>
        <dbReference type="ARBA" id="ARBA00022801"/>
    </source>
</evidence>
<protein>
    <submittedName>
        <fullName evidence="5">Arylsulfatase</fullName>
        <ecNumber evidence="5">3.1.6.1</ecNumber>
    </submittedName>
</protein>
<organism evidence="5 6">
    <name type="scientific">Rohdeia mirabilis</name>
    <dbReference type="NCBI Taxonomy" id="2528008"/>
    <lineage>
        <taxon>Bacteria</taxon>
        <taxon>Pseudomonadati</taxon>
        <taxon>Planctomycetota</taxon>
        <taxon>Planctomycetia</taxon>
        <taxon>Planctomycetia incertae sedis</taxon>
        <taxon>Rohdeia</taxon>
    </lineage>
</organism>
<dbReference type="CDD" id="cd16143">
    <property type="entry name" value="ARS_like"/>
    <property type="match status" value="1"/>
</dbReference>
<dbReference type="SUPFAM" id="SSF53649">
    <property type="entry name" value="Alkaline phosphatase-like"/>
    <property type="match status" value="1"/>
</dbReference>
<comment type="similarity">
    <text evidence="1">Belongs to the sulfatase family.</text>
</comment>
<evidence type="ECO:0000313" key="6">
    <source>
        <dbReference type="Proteomes" id="UP000319342"/>
    </source>
</evidence>
<dbReference type="OrthoDB" id="9783154at2"/>
<dbReference type="PROSITE" id="PS00523">
    <property type="entry name" value="SULFATASE_1"/>
    <property type="match status" value="1"/>
</dbReference>
<dbReference type="EC" id="3.1.6.1" evidence="5"/>
<dbReference type="Proteomes" id="UP000319342">
    <property type="component" value="Chromosome"/>
</dbReference>
<dbReference type="InterPro" id="IPR017850">
    <property type="entry name" value="Alkaline_phosphatase_core_sf"/>
</dbReference>
<dbReference type="Gene3D" id="3.40.720.10">
    <property type="entry name" value="Alkaline Phosphatase, subunit A"/>
    <property type="match status" value="1"/>
</dbReference>
<dbReference type="PANTHER" id="PTHR43751:SF6">
    <property type="entry name" value="N-ACETYLGALACTOSAMINE-6-O-SULFATASE"/>
    <property type="match status" value="1"/>
</dbReference>
<sequence precursor="true">MLRATLIAVAAGSTLAAAAPSAPARTDTAPPTSARTAPTLPNVVLIYGDDVGWGDLGAYGSELIPTPNLDRLCAQGLRFTDAHCAAATCTPSRFALLTGVHGFRSGVRVLAPDAPLTIDPDAFTLGDLFQRAGYATAVVGKWHLGLGAVGERVDWNGDVAPGPLDLGFDHSFLLPSTNDRVPCVYLDGTRVVGLDPSDPLFVGSKPDGVECTVYPDGRATPEAMTYYGVTHGHDHSVINGIGRIGTQFGGSHALWDDETMADEFVARASRWVRAREPEQPFFLYFSSQDIHVPRTPHPRFRGRTELGYRGDAMVALDWAVGELLTVLEREGLAEDTLVIFTSDNGPVYDDGYVDGTVVRTSTAEVDQGHDGSGPWRGGKYQIYEGGTRVPFVVRWPGRVEPGVSDALVTQTDFLASFAALLGVEVPAGEARDSRDHLAALLGRDPVGAPFVVEEAGRLALRRGAWKFVAPRPGVESGYAGAELYDLANDPGETVNLIARRPIVAGELRALLTRVVASEGGIRGLGE</sequence>